<dbReference type="InterPro" id="IPR020930">
    <property type="entry name" value="Ribosomal_uL5_bac-type"/>
</dbReference>
<dbReference type="NCBIfam" id="TIGR00731">
    <property type="entry name" value="bL25_bact_ctc"/>
    <property type="match status" value="1"/>
</dbReference>
<dbReference type="InterPro" id="IPR029751">
    <property type="entry name" value="Ribosomal_L25_dom"/>
</dbReference>
<sequence>MVVSIECIPRTSFGGRSAGVLRKSGFVPAVIYGKDRENINVAISVRDVSKYFTALSGSGIVELSCEGEVHKVVPKAYELHPVSSVVLHLDFVFACEHASKFQVPLNFINSGKSEAIRLGAMLNIVKRTVLVRCTAANLPKSIPVDVENAKVGDSIKFSDLIFPDGVVPLAKDANSVVATVVGKKATKAGTATATA</sequence>
<dbReference type="RefSeq" id="WP_160095138.1">
    <property type="nucleotide sequence ID" value="NZ_CP047224.1"/>
</dbReference>
<keyword evidence="1 5" id="KW-0699">rRNA-binding</keyword>
<accession>A0A6P1G9S8</accession>
<evidence type="ECO:0000259" key="7">
    <source>
        <dbReference type="Pfam" id="PF14693"/>
    </source>
</evidence>
<comment type="similarity">
    <text evidence="5">Belongs to the bacterial ribosomal protein bL25 family. CTC subfamily.</text>
</comment>
<keyword evidence="3 5" id="KW-0689">Ribosomal protein</keyword>
<dbReference type="PANTHER" id="PTHR33284:SF1">
    <property type="entry name" value="RIBOSOMAL PROTEIN L25_GLN-TRNA SYNTHETASE, ANTI-CODON-BINDING DOMAIN-CONTAINING PROTEIN"/>
    <property type="match status" value="1"/>
</dbReference>
<dbReference type="HAMAP" id="MF_01334">
    <property type="entry name" value="Ribosomal_bL25_CTC"/>
    <property type="match status" value="1"/>
</dbReference>
<dbReference type="InterPro" id="IPR020056">
    <property type="entry name" value="Rbsml_bL25/Gln-tRNA_synth_N"/>
</dbReference>
<keyword evidence="4 5" id="KW-0687">Ribonucleoprotein</keyword>
<name>A0A6P1G9S8_9RICK</name>
<dbReference type="EMBL" id="CP047224">
    <property type="protein sequence ID" value="QHD65082.1"/>
    <property type="molecule type" value="Genomic_DNA"/>
</dbReference>
<evidence type="ECO:0000256" key="3">
    <source>
        <dbReference type="ARBA" id="ARBA00022980"/>
    </source>
</evidence>
<dbReference type="Gene3D" id="2.40.240.10">
    <property type="entry name" value="Ribosomal Protein L25, Chain P"/>
    <property type="match status" value="1"/>
</dbReference>
<dbReference type="CDD" id="cd00495">
    <property type="entry name" value="Ribosomal_L25_TL5_CTC"/>
    <property type="match status" value="1"/>
</dbReference>
<dbReference type="InterPro" id="IPR037121">
    <property type="entry name" value="Ribosomal_bL25_C"/>
</dbReference>
<evidence type="ECO:0000256" key="4">
    <source>
        <dbReference type="ARBA" id="ARBA00023274"/>
    </source>
</evidence>
<dbReference type="Gene3D" id="2.170.120.20">
    <property type="entry name" value="Ribosomal protein L25, beta domain"/>
    <property type="match status" value="1"/>
</dbReference>
<dbReference type="InterPro" id="IPR001021">
    <property type="entry name" value="Ribosomal_bL25_long"/>
</dbReference>
<evidence type="ECO:0000256" key="1">
    <source>
        <dbReference type="ARBA" id="ARBA00022730"/>
    </source>
</evidence>
<dbReference type="Proteomes" id="UP000464912">
    <property type="component" value="Chromosome"/>
</dbReference>
<comment type="subunit">
    <text evidence="5">Part of the 50S ribosomal subunit; part of the 5S rRNA/L5/L18/L25 subcomplex. Contacts the 5S rRNA. Binds to the 5S rRNA independently of L5 and L18.</text>
</comment>
<dbReference type="SUPFAM" id="SSF50715">
    <property type="entry name" value="Ribosomal protein L25-like"/>
    <property type="match status" value="1"/>
</dbReference>
<feature type="domain" description="Large ribosomal subunit protein bL25 L25" evidence="6">
    <location>
        <begin position="5"/>
        <end position="91"/>
    </location>
</feature>
<dbReference type="Pfam" id="PF01386">
    <property type="entry name" value="Ribosomal_L25p"/>
    <property type="match status" value="1"/>
</dbReference>
<evidence type="ECO:0000259" key="6">
    <source>
        <dbReference type="Pfam" id="PF01386"/>
    </source>
</evidence>
<dbReference type="GO" id="GO:0006412">
    <property type="term" value="P:translation"/>
    <property type="evidence" value="ECO:0007669"/>
    <property type="project" value="UniProtKB-UniRule"/>
</dbReference>
<dbReference type="GO" id="GO:0003735">
    <property type="term" value="F:structural constituent of ribosome"/>
    <property type="evidence" value="ECO:0007669"/>
    <property type="project" value="InterPro"/>
</dbReference>
<keyword evidence="2 5" id="KW-0694">RNA-binding</keyword>
<dbReference type="GO" id="GO:0008097">
    <property type="term" value="F:5S rRNA binding"/>
    <property type="evidence" value="ECO:0007669"/>
    <property type="project" value="InterPro"/>
</dbReference>
<gene>
    <name evidence="5" type="primary">rplY</name>
    <name evidence="5" type="synonym">ctc</name>
    <name evidence="8" type="ORF">GP480_01235</name>
</gene>
<dbReference type="Pfam" id="PF14693">
    <property type="entry name" value="Ribosomal_TL5_C"/>
    <property type="match status" value="1"/>
</dbReference>
<evidence type="ECO:0000313" key="8">
    <source>
        <dbReference type="EMBL" id="QHD65082.1"/>
    </source>
</evidence>
<evidence type="ECO:0000256" key="5">
    <source>
        <dbReference type="HAMAP-Rule" id="MF_01334"/>
    </source>
</evidence>
<evidence type="ECO:0000313" key="9">
    <source>
        <dbReference type="Proteomes" id="UP000464912"/>
    </source>
</evidence>
<dbReference type="KEGG" id="nef:GP480_01235"/>
<dbReference type="InterPro" id="IPR020057">
    <property type="entry name" value="Ribosomal_bL25_b-dom"/>
</dbReference>
<reference evidence="8 9" key="1">
    <citation type="journal article" date="2020" name="MBio">
        <title>Erratum for Teymournejad et al., 'Isolation and Molecular Analysis of a Novel Neorickettsia Species That Causes Potomac Horse Fever'.</title>
        <authorList>
            <person name="Teymournejad O."/>
            <person name="Lin M."/>
            <person name="Bekebrede H."/>
            <person name="Kamr A."/>
            <person name="Toribio R.E."/>
            <person name="Arroyo L.G."/>
            <person name="Baird J.D."/>
            <person name="Rikihisa Y."/>
        </authorList>
    </citation>
    <scope>NUCLEOTIDE SEQUENCE [LARGE SCALE GENOMIC DNA]</scope>
    <source>
        <strain evidence="8 9">Fin17</strain>
    </source>
</reference>
<evidence type="ECO:0000256" key="2">
    <source>
        <dbReference type="ARBA" id="ARBA00022884"/>
    </source>
</evidence>
<dbReference type="AlphaFoldDB" id="A0A6P1G9S8"/>
<dbReference type="PANTHER" id="PTHR33284">
    <property type="entry name" value="RIBOSOMAL PROTEIN L25/GLN-TRNA SYNTHETASE, ANTI-CODON-BINDING DOMAIN-CONTAINING PROTEIN"/>
    <property type="match status" value="1"/>
</dbReference>
<dbReference type="GO" id="GO:0022625">
    <property type="term" value="C:cytosolic large ribosomal subunit"/>
    <property type="evidence" value="ECO:0007669"/>
    <property type="project" value="TreeGrafter"/>
</dbReference>
<feature type="domain" description="Large ribosomal subunit protein bL25 beta" evidence="7">
    <location>
        <begin position="100"/>
        <end position="183"/>
    </location>
</feature>
<comment type="function">
    <text evidence="5">This is one of the proteins that binds to the 5S RNA in the ribosome where it forms part of the central protuberance.</text>
</comment>
<proteinExistence type="inferred from homology"/>
<reference evidence="8 9" key="2">
    <citation type="journal article" date="2020" name="MBio">
        <title>Isolation and Molecular Analysis of a Novel Neorickettsia Species That Causes Potomac Horse Fever.</title>
        <authorList>
            <person name="Teymournejad O."/>
            <person name="Lin M."/>
            <person name="Bekebrede H."/>
            <person name="Kamr A."/>
            <person name="Toribio R.E."/>
            <person name="Arroyo L.G."/>
            <person name="Baird J.D."/>
            <person name="Rikihisa Y."/>
        </authorList>
    </citation>
    <scope>NUCLEOTIDE SEQUENCE [LARGE SCALE GENOMIC DNA]</scope>
    <source>
        <strain evidence="8 9">Fin17</strain>
    </source>
</reference>
<protein>
    <recommendedName>
        <fullName evidence="5">Large ribosomal subunit protein bL25</fullName>
    </recommendedName>
    <alternativeName>
        <fullName evidence="5">General stress protein CTC</fullName>
    </alternativeName>
</protein>
<dbReference type="InterPro" id="IPR011035">
    <property type="entry name" value="Ribosomal_bL25/Gln-tRNA_synth"/>
</dbReference>
<organism evidence="8 9">
    <name type="scientific">Neorickettsia findlayensis</name>
    <dbReference type="NCBI Taxonomy" id="2686014"/>
    <lineage>
        <taxon>Bacteria</taxon>
        <taxon>Pseudomonadati</taxon>
        <taxon>Pseudomonadota</taxon>
        <taxon>Alphaproteobacteria</taxon>
        <taxon>Rickettsiales</taxon>
        <taxon>Anaplasmataceae</taxon>
        <taxon>Neorickettsia</taxon>
    </lineage>
</organism>
<keyword evidence="9" id="KW-1185">Reference proteome</keyword>